<evidence type="ECO:0000313" key="1">
    <source>
        <dbReference type="EMBL" id="KAF6019154.1"/>
    </source>
</evidence>
<protein>
    <submittedName>
        <fullName evidence="1">Uncharacterized protein</fullName>
    </submittedName>
</protein>
<dbReference type="Proteomes" id="UP000593567">
    <property type="component" value="Unassembled WGS sequence"/>
</dbReference>
<comment type="caution">
    <text evidence="1">The sequence shown here is derived from an EMBL/GenBank/DDBJ whole genome shotgun (WGS) entry which is preliminary data.</text>
</comment>
<evidence type="ECO:0000313" key="2">
    <source>
        <dbReference type="Proteomes" id="UP000593567"/>
    </source>
</evidence>
<dbReference type="EMBL" id="VXIV02003252">
    <property type="protein sequence ID" value="KAF6019154.1"/>
    <property type="molecule type" value="Genomic_DNA"/>
</dbReference>
<gene>
    <name evidence="1" type="ORF">EB796_022571</name>
</gene>
<sequence>MCMASAFYFVYLRLRNENTTNFRVNNYQHNNKKVRRHKKLNKINIYLVEGRPGSRISLEFIILVFYNILKYCMS</sequence>
<accession>A0A7J7J0J4</accession>
<reference evidence="1" key="1">
    <citation type="submission" date="2020-06" db="EMBL/GenBank/DDBJ databases">
        <title>Draft genome of Bugula neritina, a colonial animal packing powerful symbionts and potential medicines.</title>
        <authorList>
            <person name="Rayko M."/>
        </authorList>
    </citation>
    <scope>NUCLEOTIDE SEQUENCE [LARGE SCALE GENOMIC DNA]</scope>
    <source>
        <strain evidence="1">Kwan_BN1</strain>
    </source>
</reference>
<keyword evidence="2" id="KW-1185">Reference proteome</keyword>
<dbReference type="AlphaFoldDB" id="A0A7J7J0J4"/>
<proteinExistence type="predicted"/>
<name>A0A7J7J0J4_BUGNE</name>
<organism evidence="1 2">
    <name type="scientific">Bugula neritina</name>
    <name type="common">Brown bryozoan</name>
    <name type="synonym">Sertularia neritina</name>
    <dbReference type="NCBI Taxonomy" id="10212"/>
    <lineage>
        <taxon>Eukaryota</taxon>
        <taxon>Metazoa</taxon>
        <taxon>Spiralia</taxon>
        <taxon>Lophotrochozoa</taxon>
        <taxon>Bryozoa</taxon>
        <taxon>Gymnolaemata</taxon>
        <taxon>Cheilostomatida</taxon>
        <taxon>Flustrina</taxon>
        <taxon>Buguloidea</taxon>
        <taxon>Bugulidae</taxon>
        <taxon>Bugula</taxon>
    </lineage>
</organism>